<organism evidence="2 3">
    <name type="scientific">Malus baccata</name>
    <name type="common">Siberian crab apple</name>
    <name type="synonym">Pyrus baccata</name>
    <dbReference type="NCBI Taxonomy" id="106549"/>
    <lineage>
        <taxon>Eukaryota</taxon>
        <taxon>Viridiplantae</taxon>
        <taxon>Streptophyta</taxon>
        <taxon>Embryophyta</taxon>
        <taxon>Tracheophyta</taxon>
        <taxon>Spermatophyta</taxon>
        <taxon>Magnoliopsida</taxon>
        <taxon>eudicotyledons</taxon>
        <taxon>Gunneridae</taxon>
        <taxon>Pentapetalae</taxon>
        <taxon>rosids</taxon>
        <taxon>fabids</taxon>
        <taxon>Rosales</taxon>
        <taxon>Rosaceae</taxon>
        <taxon>Amygdaloideae</taxon>
        <taxon>Maleae</taxon>
        <taxon>Malus</taxon>
    </lineage>
</organism>
<dbReference type="EMBL" id="VIEB01000308">
    <property type="protein sequence ID" value="TQD95675.1"/>
    <property type="molecule type" value="Genomic_DNA"/>
</dbReference>
<reference evidence="2 3" key="1">
    <citation type="journal article" date="2019" name="G3 (Bethesda)">
        <title>Sequencing of a Wild Apple (Malus baccata) Genome Unravels the Differences Between Cultivated and Wild Apple Species Regarding Disease Resistance and Cold Tolerance.</title>
        <authorList>
            <person name="Chen X."/>
        </authorList>
    </citation>
    <scope>NUCLEOTIDE SEQUENCE [LARGE SCALE GENOMIC DNA]</scope>
    <source>
        <strain evidence="3">cv. Shandingzi</strain>
        <tissue evidence="2">Leaves</tissue>
    </source>
</reference>
<name>A0A540MAA2_MALBA</name>
<comment type="caution">
    <text evidence="2">The sequence shown here is derived from an EMBL/GenBank/DDBJ whole genome shotgun (WGS) entry which is preliminary data.</text>
</comment>
<evidence type="ECO:0000313" key="2">
    <source>
        <dbReference type="EMBL" id="TQD95675.1"/>
    </source>
</evidence>
<accession>A0A540MAA2</accession>
<keyword evidence="3" id="KW-1185">Reference proteome</keyword>
<proteinExistence type="predicted"/>
<gene>
    <name evidence="2" type="ORF">C1H46_018722</name>
</gene>
<sequence length="123" mass="13237">MLNVLGSVVREEKEWPNKFTPPTATSPTSPVVYSFKASTPPTPSFSLCHDIPIFSLGFLDMSGKDFEETGSEDDADADDEDEETKTHRSSNGRRFGSTGLTLDGDGLFQLGLTGKFIGGVVCV</sequence>
<evidence type="ECO:0000313" key="3">
    <source>
        <dbReference type="Proteomes" id="UP000315295"/>
    </source>
</evidence>
<feature type="compositionally biased region" description="Acidic residues" evidence="1">
    <location>
        <begin position="68"/>
        <end position="83"/>
    </location>
</feature>
<dbReference type="AlphaFoldDB" id="A0A540MAA2"/>
<protein>
    <submittedName>
        <fullName evidence="2">Uncharacterized protein</fullName>
    </submittedName>
</protein>
<feature type="region of interest" description="Disordered" evidence="1">
    <location>
        <begin position="65"/>
        <end position="99"/>
    </location>
</feature>
<evidence type="ECO:0000256" key="1">
    <source>
        <dbReference type="SAM" id="MobiDB-lite"/>
    </source>
</evidence>
<dbReference type="Proteomes" id="UP000315295">
    <property type="component" value="Unassembled WGS sequence"/>
</dbReference>